<evidence type="ECO:0000256" key="5">
    <source>
        <dbReference type="ARBA" id="ARBA00022989"/>
    </source>
</evidence>
<dbReference type="GO" id="GO:0005886">
    <property type="term" value="C:plasma membrane"/>
    <property type="evidence" value="ECO:0007669"/>
    <property type="project" value="UniProtKB-SubCell"/>
</dbReference>
<dbReference type="Pfam" id="PF00060">
    <property type="entry name" value="Lig_chan"/>
    <property type="match status" value="1"/>
</dbReference>
<dbReference type="InterPro" id="IPR052192">
    <property type="entry name" value="Insect_Ionotropic_Sensory_Rcpt"/>
</dbReference>
<feature type="transmembrane region" description="Helical" evidence="9">
    <location>
        <begin position="329"/>
        <end position="352"/>
    </location>
</feature>
<dbReference type="Proteomes" id="UP000694920">
    <property type="component" value="Unplaced"/>
</dbReference>
<keyword evidence="11" id="KW-1185">Reference proteome</keyword>
<reference evidence="12" key="1">
    <citation type="submission" date="2025-08" db="UniProtKB">
        <authorList>
            <consortium name="RefSeq"/>
        </authorList>
    </citation>
    <scope>IDENTIFICATION</scope>
</reference>
<comment type="similarity">
    <text evidence="2">Belongs to the glutamate-gated ion channel (TC 1.A.10.1) family.</text>
</comment>
<dbReference type="Gene3D" id="1.10.287.70">
    <property type="match status" value="1"/>
</dbReference>
<evidence type="ECO:0000256" key="6">
    <source>
        <dbReference type="ARBA" id="ARBA00023136"/>
    </source>
</evidence>
<keyword evidence="6 9" id="KW-0472">Membrane</keyword>
<dbReference type="Gene3D" id="3.40.190.10">
    <property type="entry name" value="Periplasmic binding protein-like II"/>
    <property type="match status" value="1"/>
</dbReference>
<organism evidence="11 12">
    <name type="scientific">Cephus cinctus</name>
    <name type="common">Wheat stem sawfly</name>
    <dbReference type="NCBI Taxonomy" id="211228"/>
    <lineage>
        <taxon>Eukaryota</taxon>
        <taxon>Metazoa</taxon>
        <taxon>Ecdysozoa</taxon>
        <taxon>Arthropoda</taxon>
        <taxon>Hexapoda</taxon>
        <taxon>Insecta</taxon>
        <taxon>Pterygota</taxon>
        <taxon>Neoptera</taxon>
        <taxon>Endopterygota</taxon>
        <taxon>Hymenoptera</taxon>
        <taxon>Cephoidea</taxon>
        <taxon>Cephidae</taxon>
        <taxon>Cephus</taxon>
    </lineage>
</organism>
<keyword evidence="8" id="KW-0325">Glycoprotein</keyword>
<dbReference type="InterPro" id="IPR001320">
    <property type="entry name" value="Iontro_rcpt_C"/>
</dbReference>
<evidence type="ECO:0000256" key="1">
    <source>
        <dbReference type="ARBA" id="ARBA00004651"/>
    </source>
</evidence>
<evidence type="ECO:0000313" key="11">
    <source>
        <dbReference type="Proteomes" id="UP000694920"/>
    </source>
</evidence>
<name>A0AAJ7RT89_CEPCN</name>
<gene>
    <name evidence="12" type="primary">LOC112495216</name>
</gene>
<dbReference type="RefSeq" id="XP_024946703.1">
    <property type="nucleotide sequence ID" value="XM_025090935.1"/>
</dbReference>
<dbReference type="KEGG" id="ccin:112495216"/>
<dbReference type="AlphaFoldDB" id="A0AAJ7RT89"/>
<dbReference type="GeneID" id="112495216"/>
<dbReference type="SUPFAM" id="SSF53850">
    <property type="entry name" value="Periplasmic binding protein-like II"/>
    <property type="match status" value="1"/>
</dbReference>
<feature type="domain" description="Ionotropic glutamate receptor C-terminal" evidence="10">
    <location>
        <begin position="102"/>
        <end position="343"/>
    </location>
</feature>
<comment type="subcellular location">
    <subcellularLocation>
        <location evidence="1">Cell membrane</location>
        <topology evidence="1">Multi-pass membrane protein</topology>
    </subcellularLocation>
</comment>
<sequence>MQVRGYEGNLFNTLAEAMNFTPVILTPPSALWGDELHNGSWTGIHGNIKNGIADVGFCQVLPMASRLHFEEYSVPITTDTYIWILPEVSPINWNKLLVPFKMNVWICLGVATLAATVFVYCSAKYSNVEPNLLFLWAYFFGQDIGRNYKKHGMIIPRGMWLLFAFFISNAYLASLTNSLTFVIPAGNVETVKELLENGIPFGGASTLRDFYKNFDDADDYEIYRKYENVPLYKLIPLFFRIVNGSLNFATPLSKRSTITYKKTGQFHVMNERVLYYHNTFAFPRGSPYIDEFNLQIERIKSGGFIELWLSRNTTGLVSNATSSQQPLRLIHMSSIFTMWSIGLMLSIITFLLEILSHDDK</sequence>
<accession>A0AAJ7RT89</accession>
<dbReference type="GO" id="GO:0050906">
    <property type="term" value="P:detection of stimulus involved in sensory perception"/>
    <property type="evidence" value="ECO:0007669"/>
    <property type="project" value="UniProtKB-ARBA"/>
</dbReference>
<dbReference type="PANTHER" id="PTHR42643">
    <property type="entry name" value="IONOTROPIC RECEPTOR 20A-RELATED"/>
    <property type="match status" value="1"/>
</dbReference>
<evidence type="ECO:0000256" key="8">
    <source>
        <dbReference type="ARBA" id="ARBA00023180"/>
    </source>
</evidence>
<evidence type="ECO:0000256" key="2">
    <source>
        <dbReference type="ARBA" id="ARBA00008685"/>
    </source>
</evidence>
<evidence type="ECO:0000259" key="10">
    <source>
        <dbReference type="Pfam" id="PF00060"/>
    </source>
</evidence>
<evidence type="ECO:0000256" key="7">
    <source>
        <dbReference type="ARBA" id="ARBA00023170"/>
    </source>
</evidence>
<dbReference type="GO" id="GO:0015276">
    <property type="term" value="F:ligand-gated monoatomic ion channel activity"/>
    <property type="evidence" value="ECO:0007669"/>
    <property type="project" value="InterPro"/>
</dbReference>
<evidence type="ECO:0000256" key="9">
    <source>
        <dbReference type="SAM" id="Phobius"/>
    </source>
</evidence>
<feature type="transmembrane region" description="Helical" evidence="9">
    <location>
        <begin position="160"/>
        <end position="183"/>
    </location>
</feature>
<keyword evidence="3" id="KW-1003">Cell membrane</keyword>
<evidence type="ECO:0000313" key="12">
    <source>
        <dbReference type="RefSeq" id="XP_024946703.1"/>
    </source>
</evidence>
<protein>
    <submittedName>
        <fullName evidence="12">Glutamate receptor ionotropic, delta-1-like</fullName>
    </submittedName>
</protein>
<proteinExistence type="inferred from homology"/>
<keyword evidence="5 9" id="KW-1133">Transmembrane helix</keyword>
<evidence type="ECO:0000256" key="3">
    <source>
        <dbReference type="ARBA" id="ARBA00022475"/>
    </source>
</evidence>
<keyword evidence="4 9" id="KW-0812">Transmembrane</keyword>
<evidence type="ECO:0000256" key="4">
    <source>
        <dbReference type="ARBA" id="ARBA00022692"/>
    </source>
</evidence>
<keyword evidence="7" id="KW-0675">Receptor</keyword>
<dbReference type="PANTHER" id="PTHR42643:SF24">
    <property type="entry name" value="IONOTROPIC RECEPTOR 60A"/>
    <property type="match status" value="1"/>
</dbReference>
<feature type="transmembrane region" description="Helical" evidence="9">
    <location>
        <begin position="102"/>
        <end position="120"/>
    </location>
</feature>